<evidence type="ECO:0008006" key="3">
    <source>
        <dbReference type="Google" id="ProtNLM"/>
    </source>
</evidence>
<reference evidence="2" key="1">
    <citation type="journal article" date="2013" name="Proc. Natl. Acad. Sci. U.S.A.">
        <title>Improving the coverage of the cyanobacterial phylum using diversity-driven genome sequencing.</title>
        <authorList>
            <person name="Shih P.M."/>
            <person name="Wu D."/>
            <person name="Latifi A."/>
            <person name="Axen S.D."/>
            <person name="Fewer D.P."/>
            <person name="Talla E."/>
            <person name="Calteau A."/>
            <person name="Cai F."/>
            <person name="Tandeau de Marsac N."/>
            <person name="Rippka R."/>
            <person name="Herdman M."/>
            <person name="Sivonen K."/>
            <person name="Coursin T."/>
            <person name="Laurent T."/>
            <person name="Goodwin L."/>
            <person name="Nolan M."/>
            <person name="Davenport K.W."/>
            <person name="Han C.S."/>
            <person name="Rubin E.M."/>
            <person name="Eisen J.A."/>
            <person name="Woyke T."/>
            <person name="Gugger M."/>
            <person name="Kerfeld C.A."/>
        </authorList>
    </citation>
    <scope>NUCLEOTIDE SEQUENCE [LARGE SCALE GENOMIC DNA]</scope>
    <source>
        <strain evidence="2">ATCC 29371 / PCC 7437</strain>
    </source>
</reference>
<dbReference type="EMBL" id="CP003653">
    <property type="protein sequence ID" value="AFZ37540.1"/>
    <property type="molecule type" value="Genomic_DNA"/>
</dbReference>
<gene>
    <name evidence="1" type="ordered locus">Sta7437_4063</name>
</gene>
<dbReference type="KEGG" id="scs:Sta7437_4063"/>
<sequence>MIVERNLKKFIQYLTEAFARIFGPNDDEYPAIGVQPFEGEIYQTNSRIDW</sequence>
<dbReference type="eggNOG" id="ENOG5033A5R">
    <property type="taxonomic scope" value="Bacteria"/>
</dbReference>
<dbReference type="Proteomes" id="UP000010473">
    <property type="component" value="Chromosome"/>
</dbReference>
<proteinExistence type="predicted"/>
<dbReference type="AlphaFoldDB" id="K9XY57"/>
<evidence type="ECO:0000313" key="1">
    <source>
        <dbReference type="EMBL" id="AFZ37540.1"/>
    </source>
</evidence>
<organism evidence="1 2">
    <name type="scientific">Stanieria cyanosphaera (strain ATCC 29371 / PCC 7437)</name>
    <dbReference type="NCBI Taxonomy" id="111780"/>
    <lineage>
        <taxon>Bacteria</taxon>
        <taxon>Bacillati</taxon>
        <taxon>Cyanobacteriota</taxon>
        <taxon>Cyanophyceae</taxon>
        <taxon>Pleurocapsales</taxon>
        <taxon>Dermocarpellaceae</taxon>
        <taxon>Stanieria</taxon>
    </lineage>
</organism>
<name>K9XY57_STAC7</name>
<dbReference type="PATRIC" id="fig|111780.3.peg.4213"/>
<dbReference type="HOGENOM" id="CLU_207600_1_0_3"/>
<dbReference type="RefSeq" id="WP_015195194.1">
    <property type="nucleotide sequence ID" value="NC_019748.1"/>
</dbReference>
<protein>
    <recommendedName>
        <fullName evidence="3">Isochorismate synthase</fullName>
    </recommendedName>
</protein>
<accession>K9XY57</accession>
<keyword evidence="2" id="KW-1185">Reference proteome</keyword>
<evidence type="ECO:0000313" key="2">
    <source>
        <dbReference type="Proteomes" id="UP000010473"/>
    </source>
</evidence>